<evidence type="ECO:0000256" key="2">
    <source>
        <dbReference type="ARBA" id="ARBA00022448"/>
    </source>
</evidence>
<gene>
    <name evidence="7" type="ORF">HND93_24575</name>
</gene>
<evidence type="ECO:0000256" key="1">
    <source>
        <dbReference type="ARBA" id="ARBA00004418"/>
    </source>
</evidence>
<protein>
    <recommendedName>
        <fullName evidence="5">Putrescine-binding periplasmic protein</fullName>
    </recommendedName>
</protein>
<evidence type="ECO:0000256" key="5">
    <source>
        <dbReference type="PIRNR" id="PIRNR019574"/>
    </source>
</evidence>
<dbReference type="PRINTS" id="PR00909">
    <property type="entry name" value="SPERMDNBNDNG"/>
</dbReference>
<evidence type="ECO:0000256" key="4">
    <source>
        <dbReference type="ARBA" id="ARBA00022764"/>
    </source>
</evidence>
<sequence>MKTRIALGLAAAAAITALVGTASAQDKKPVNIYIWNDYLAESTLPDFTKATGYPTKVDLYDSLELLEQKVLVGKSGYDIIVPTAEPALSRLIQAKVVAPLDKAKIPNLANVNPAILKLLESSDPGNKFAVPYLGGTIGIGILPDKIKALMPDAPLNSWDLVFKPEVAKKLAPCGITILDSAVDVIPTVFHYLGIDPNSEKKADHDEAEKVLMSIRPYVKQFVTGQNINLLAGGDACVVVGYSGDVKQAKARAKEAGQGLKVEYVIPKEGAQAWWDTMAIPADAPNKDGAHALINHVLDPKQMAAITNSVQYGNAIPGSLPMVEESIRTDSAVFPTEAEGVRLFTISAVKPQVDRMRTRIWTKVKTGR</sequence>
<dbReference type="Pfam" id="PF13416">
    <property type="entry name" value="SBP_bac_8"/>
    <property type="match status" value="1"/>
</dbReference>
<evidence type="ECO:0000313" key="8">
    <source>
        <dbReference type="Proteomes" id="UP000584642"/>
    </source>
</evidence>
<keyword evidence="4 5" id="KW-0574">Periplasm</keyword>
<comment type="function">
    <text evidence="5">Required for the activity of the bacterial periplasmic transport system of putrescine.</text>
</comment>
<dbReference type="RefSeq" id="WP_180284672.1">
    <property type="nucleotide sequence ID" value="NZ_JABFDB010000022.1"/>
</dbReference>
<dbReference type="PANTHER" id="PTHR30222:SF12">
    <property type="entry name" value="NORSPERMIDINE SENSOR"/>
    <property type="match status" value="1"/>
</dbReference>
<dbReference type="InterPro" id="IPR001188">
    <property type="entry name" value="Sperm_putr-bd"/>
</dbReference>
<feature type="signal peptide" evidence="6">
    <location>
        <begin position="1"/>
        <end position="24"/>
    </location>
</feature>
<feature type="chain" id="PRO_5047347760" description="Putrescine-binding periplasmic protein" evidence="6">
    <location>
        <begin position="25"/>
        <end position="367"/>
    </location>
</feature>
<organism evidence="7 8">
    <name type="scientific">Azospirillum oleiclasticum</name>
    <dbReference type="NCBI Taxonomy" id="2735135"/>
    <lineage>
        <taxon>Bacteria</taxon>
        <taxon>Pseudomonadati</taxon>
        <taxon>Pseudomonadota</taxon>
        <taxon>Alphaproteobacteria</taxon>
        <taxon>Rhodospirillales</taxon>
        <taxon>Azospirillaceae</taxon>
        <taxon>Azospirillum</taxon>
    </lineage>
</organism>
<dbReference type="PIRSF" id="PIRSF019574">
    <property type="entry name" value="Periplasmic_polyamine_BP"/>
    <property type="match status" value="1"/>
</dbReference>
<evidence type="ECO:0000313" key="7">
    <source>
        <dbReference type="EMBL" id="NYZ22894.1"/>
    </source>
</evidence>
<comment type="caution">
    <text evidence="7">The sequence shown here is derived from an EMBL/GenBank/DDBJ whole genome shotgun (WGS) entry which is preliminary data.</text>
</comment>
<evidence type="ECO:0000256" key="3">
    <source>
        <dbReference type="ARBA" id="ARBA00022729"/>
    </source>
</evidence>
<keyword evidence="3 6" id="KW-0732">Signal</keyword>
<dbReference type="PANTHER" id="PTHR30222">
    <property type="entry name" value="SPERMIDINE/PUTRESCINE-BINDING PERIPLASMIC PROTEIN"/>
    <property type="match status" value="1"/>
</dbReference>
<dbReference type="Gene3D" id="3.40.190.10">
    <property type="entry name" value="Periplasmic binding protein-like II"/>
    <property type="match status" value="2"/>
</dbReference>
<accession>A0ABX2TIJ2</accession>
<comment type="subcellular location">
    <subcellularLocation>
        <location evidence="1 5">Periplasm</location>
    </subcellularLocation>
</comment>
<dbReference type="SUPFAM" id="SSF53850">
    <property type="entry name" value="Periplasmic binding protein-like II"/>
    <property type="match status" value="1"/>
</dbReference>
<keyword evidence="8" id="KW-1185">Reference proteome</keyword>
<evidence type="ECO:0000256" key="6">
    <source>
        <dbReference type="SAM" id="SignalP"/>
    </source>
</evidence>
<reference evidence="7 8" key="1">
    <citation type="submission" date="2020-05" db="EMBL/GenBank/DDBJ databases">
        <title>Azospirillum oleiclasticum sp. nov, a nitrogen-fixing and heavy crude oil-emulsifying bacterium isolated from the crude oil of Yumen Oilfield.</title>
        <authorList>
            <person name="Wu D."/>
            <person name="Cai M."/>
            <person name="Zhang X."/>
        </authorList>
    </citation>
    <scope>NUCLEOTIDE SEQUENCE [LARGE SCALE GENOMIC DNA]</scope>
    <source>
        <strain evidence="7 8">ROY-1-1-2</strain>
    </source>
</reference>
<proteinExistence type="inferred from homology"/>
<comment type="similarity">
    <text evidence="5">Belongs to the bacterial solute-binding protein PotD/PotF family.</text>
</comment>
<dbReference type="Proteomes" id="UP000584642">
    <property type="component" value="Unassembled WGS sequence"/>
</dbReference>
<name>A0ABX2TIJ2_9PROT</name>
<dbReference type="InterPro" id="IPR006059">
    <property type="entry name" value="SBP"/>
</dbReference>
<dbReference type="CDD" id="cd13659">
    <property type="entry name" value="PBP2_PotF"/>
    <property type="match status" value="1"/>
</dbReference>
<dbReference type="EMBL" id="JABFDB010000022">
    <property type="protein sequence ID" value="NYZ22894.1"/>
    <property type="molecule type" value="Genomic_DNA"/>
</dbReference>
<keyword evidence="2 5" id="KW-0813">Transport</keyword>